<evidence type="ECO:0000313" key="5">
    <source>
        <dbReference type="Proteomes" id="UP001528912"/>
    </source>
</evidence>
<dbReference type="Pfam" id="PF00266">
    <property type="entry name" value="Aminotran_5"/>
    <property type="match status" value="1"/>
</dbReference>
<keyword evidence="5" id="KW-1185">Reference proteome</keyword>
<organism evidence="4 5">
    <name type="scientific">Luteipulveratus flavus</name>
    <dbReference type="NCBI Taxonomy" id="3031728"/>
    <lineage>
        <taxon>Bacteria</taxon>
        <taxon>Bacillati</taxon>
        <taxon>Actinomycetota</taxon>
        <taxon>Actinomycetes</taxon>
        <taxon>Micrococcales</taxon>
        <taxon>Dermacoccaceae</taxon>
        <taxon>Luteipulveratus</taxon>
    </lineage>
</organism>
<dbReference type="Gene3D" id="3.40.640.10">
    <property type="entry name" value="Type I PLP-dependent aspartate aminotransferase-like (Major domain)"/>
    <property type="match status" value="1"/>
</dbReference>
<sequence length="356" mass="36953">MTTEMIYLQTAACGRPSAGTVAAMVDHLRLEVEVGGYAAQAASGPVLQQAYEGLGSLLGADADGVVIVAGATDGLLTLLGSWAFPEGATVGVVPAEWGPNLDAFARFGLRPVLLPVDDRGVLDLEAFEQALHADPPALVHLTQLASHRCVAQPVAEAVGLCRTAEVPLWADAAQALGHLDTATGADAVYAPARKWLAGPRGVGVLAVNQRARDRLSPLCQRPLQDESPIAAMRHGEVPVAAQVGFAHAVREYLEAGPDAVRASLAALGQRTREAVRGLPGWSLADPADAVGAVVGLRPTAGQDVEAVVSRLRDEDRILTTACLPWRAAEMDGPLLRLAPEPGTDEAALACLTRGLG</sequence>
<dbReference type="PANTHER" id="PTHR43586:SF8">
    <property type="entry name" value="CYSTEINE DESULFURASE 1, CHLOROPLASTIC"/>
    <property type="match status" value="1"/>
</dbReference>
<evidence type="ECO:0000313" key="4">
    <source>
        <dbReference type="EMBL" id="MDF8263301.1"/>
    </source>
</evidence>
<keyword evidence="4" id="KW-0808">Transferase</keyword>
<dbReference type="PANTHER" id="PTHR43586">
    <property type="entry name" value="CYSTEINE DESULFURASE"/>
    <property type="match status" value="1"/>
</dbReference>
<dbReference type="InterPro" id="IPR000192">
    <property type="entry name" value="Aminotrans_V_dom"/>
</dbReference>
<dbReference type="Proteomes" id="UP001528912">
    <property type="component" value="Unassembled WGS sequence"/>
</dbReference>
<reference evidence="4 5" key="1">
    <citation type="submission" date="2023-03" db="EMBL/GenBank/DDBJ databases">
        <title>YIM 133296 draft genome.</title>
        <authorList>
            <person name="Xiong L."/>
        </authorList>
    </citation>
    <scope>NUCLEOTIDE SEQUENCE [LARGE SCALE GENOMIC DNA]</scope>
    <source>
        <strain evidence="4 5">YIM 133296</strain>
    </source>
</reference>
<evidence type="ECO:0000256" key="2">
    <source>
        <dbReference type="ARBA" id="ARBA00022898"/>
    </source>
</evidence>
<accession>A0ABT6C3R1</accession>
<gene>
    <name evidence="4" type="ORF">P4R38_03435</name>
</gene>
<keyword evidence="2" id="KW-0663">Pyridoxal phosphate</keyword>
<dbReference type="InterPro" id="IPR015421">
    <property type="entry name" value="PyrdxlP-dep_Trfase_major"/>
</dbReference>
<dbReference type="InterPro" id="IPR015424">
    <property type="entry name" value="PyrdxlP-dep_Trfase"/>
</dbReference>
<dbReference type="SUPFAM" id="SSF53383">
    <property type="entry name" value="PLP-dependent transferases"/>
    <property type="match status" value="1"/>
</dbReference>
<proteinExistence type="predicted"/>
<comment type="cofactor">
    <cofactor evidence="1">
        <name>pyridoxal 5'-phosphate</name>
        <dbReference type="ChEBI" id="CHEBI:597326"/>
    </cofactor>
</comment>
<dbReference type="GO" id="GO:0008483">
    <property type="term" value="F:transaminase activity"/>
    <property type="evidence" value="ECO:0007669"/>
    <property type="project" value="UniProtKB-KW"/>
</dbReference>
<feature type="domain" description="Aminotransferase class V" evidence="3">
    <location>
        <begin position="7"/>
        <end position="296"/>
    </location>
</feature>
<dbReference type="InterPro" id="IPR015422">
    <property type="entry name" value="PyrdxlP-dep_Trfase_small"/>
</dbReference>
<evidence type="ECO:0000259" key="3">
    <source>
        <dbReference type="Pfam" id="PF00266"/>
    </source>
</evidence>
<evidence type="ECO:0000256" key="1">
    <source>
        <dbReference type="ARBA" id="ARBA00001933"/>
    </source>
</evidence>
<name>A0ABT6C3R1_9MICO</name>
<dbReference type="EMBL" id="JAROAV010000010">
    <property type="protein sequence ID" value="MDF8263301.1"/>
    <property type="molecule type" value="Genomic_DNA"/>
</dbReference>
<dbReference type="Gene3D" id="3.90.1150.10">
    <property type="entry name" value="Aspartate Aminotransferase, domain 1"/>
    <property type="match status" value="1"/>
</dbReference>
<comment type="caution">
    <text evidence="4">The sequence shown here is derived from an EMBL/GenBank/DDBJ whole genome shotgun (WGS) entry which is preliminary data.</text>
</comment>
<keyword evidence="4" id="KW-0032">Aminotransferase</keyword>
<dbReference type="RefSeq" id="WP_277191063.1">
    <property type="nucleotide sequence ID" value="NZ_JAROAV010000010.1"/>
</dbReference>
<protein>
    <submittedName>
        <fullName evidence="4">Aminotransferase class V-fold PLP-dependent enzyme</fullName>
    </submittedName>
</protein>